<dbReference type="RefSeq" id="WP_142585606.1">
    <property type="nucleotide sequence ID" value="NZ_CABFPH010000114.1"/>
</dbReference>
<protein>
    <submittedName>
        <fullName evidence="2">Uncharacterized protein</fullName>
    </submittedName>
</protein>
<name>A0A509EJQ2_9HYPH</name>
<dbReference type="AlphaFoldDB" id="A0A509EJQ2"/>
<organism evidence="2 3">
    <name type="scientific">Methylobacterium symbioticum</name>
    <dbReference type="NCBI Taxonomy" id="2584084"/>
    <lineage>
        <taxon>Bacteria</taxon>
        <taxon>Pseudomonadati</taxon>
        <taxon>Pseudomonadota</taxon>
        <taxon>Alphaproteobacteria</taxon>
        <taxon>Hyphomicrobiales</taxon>
        <taxon>Methylobacteriaceae</taxon>
        <taxon>Methylobacterium</taxon>
    </lineage>
</organism>
<evidence type="ECO:0000313" key="2">
    <source>
        <dbReference type="EMBL" id="VUD74292.1"/>
    </source>
</evidence>
<keyword evidence="1" id="KW-0472">Membrane</keyword>
<dbReference type="Proteomes" id="UP000410984">
    <property type="component" value="Unassembled WGS sequence"/>
</dbReference>
<keyword evidence="3" id="KW-1185">Reference proteome</keyword>
<gene>
    <name evidence="2" type="ORF">MET9862_04920</name>
</gene>
<keyword evidence="1" id="KW-1133">Transmembrane helix</keyword>
<keyword evidence="1" id="KW-0812">Transmembrane</keyword>
<evidence type="ECO:0000313" key="3">
    <source>
        <dbReference type="Proteomes" id="UP000410984"/>
    </source>
</evidence>
<feature type="transmembrane region" description="Helical" evidence="1">
    <location>
        <begin position="15"/>
        <end position="33"/>
    </location>
</feature>
<sequence length="75" mass="8331">MIYNDNRPERIRGTIYISALVLLVGYQLINAFVPNADMIVATRTPAAGFYAVVLDVYAGDAWRAAVKLEPRRSDS</sequence>
<accession>A0A509EJQ2</accession>
<reference evidence="2 3" key="1">
    <citation type="submission" date="2019-06" db="EMBL/GenBank/DDBJ databases">
        <authorList>
            <person name="Rodrigo-Torres L."/>
            <person name="Arahal R. D."/>
            <person name="Lucena T."/>
        </authorList>
    </citation>
    <scope>NUCLEOTIDE SEQUENCE [LARGE SCALE GENOMIC DNA]</scope>
    <source>
        <strain evidence="2 3">SB0023/3</strain>
    </source>
</reference>
<evidence type="ECO:0000256" key="1">
    <source>
        <dbReference type="SAM" id="Phobius"/>
    </source>
</evidence>
<dbReference type="EMBL" id="CABFPH010000114">
    <property type="protein sequence ID" value="VUD74292.1"/>
    <property type="molecule type" value="Genomic_DNA"/>
</dbReference>
<proteinExistence type="predicted"/>